<protein>
    <submittedName>
        <fullName evidence="5">AraC family transcriptional regulator</fullName>
    </submittedName>
</protein>
<dbReference type="GO" id="GO:0043565">
    <property type="term" value="F:sequence-specific DNA binding"/>
    <property type="evidence" value="ECO:0007669"/>
    <property type="project" value="InterPro"/>
</dbReference>
<sequence>MPEPFPVAGTVQGPDGFETFRDAMWHSVVPVRLEAARPDEFAVEWRSAACGPVGVTRLDGDLAASHVGFRTASAISRGDPGIYNLYLQMEGDAVINQMDHEDLVHTGDLTLLDTTRPFADTINPGRTSRLLVTFPHDALGLDPGRAAASLVGRALPATHGVGPLLVPLLRGLGDHAADLPPASAEYAARNALDMLSIYLAELLDTPTTRDGASERCLVLSAKAHIRRHLADPDLSPADVAEAVHISLRHLQKLFADQGQTCSAWIRRQRLEHCRHRLEDPAHATISITEIAHEAGFRDSAHFSRTFKSAYGTTPRDHRAGTR</sequence>
<evidence type="ECO:0000259" key="4">
    <source>
        <dbReference type="PROSITE" id="PS01124"/>
    </source>
</evidence>
<name>A0A3D9SVX6_9ACTN</name>
<dbReference type="Pfam" id="PF14525">
    <property type="entry name" value="AraC_binding_2"/>
    <property type="match status" value="1"/>
</dbReference>
<dbReference type="Proteomes" id="UP000256661">
    <property type="component" value="Unassembled WGS sequence"/>
</dbReference>
<dbReference type="PROSITE" id="PS01124">
    <property type="entry name" value="HTH_ARAC_FAMILY_2"/>
    <property type="match status" value="1"/>
</dbReference>
<dbReference type="AlphaFoldDB" id="A0A3D9SVX6"/>
<dbReference type="EMBL" id="QTTT01000001">
    <property type="protein sequence ID" value="REE96734.1"/>
    <property type="molecule type" value="Genomic_DNA"/>
</dbReference>
<gene>
    <name evidence="5" type="ORF">DFJ69_2181</name>
</gene>
<dbReference type="InterPro" id="IPR018060">
    <property type="entry name" value="HTH_AraC"/>
</dbReference>
<evidence type="ECO:0000313" key="6">
    <source>
        <dbReference type="Proteomes" id="UP000256661"/>
    </source>
</evidence>
<feature type="domain" description="HTH araC/xylS-type" evidence="4">
    <location>
        <begin position="219"/>
        <end position="320"/>
    </location>
</feature>
<dbReference type="PANTHER" id="PTHR46796:SF6">
    <property type="entry name" value="ARAC SUBFAMILY"/>
    <property type="match status" value="1"/>
</dbReference>
<dbReference type="InterPro" id="IPR020449">
    <property type="entry name" value="Tscrpt_reg_AraC-type_HTH"/>
</dbReference>
<dbReference type="GO" id="GO:0003700">
    <property type="term" value="F:DNA-binding transcription factor activity"/>
    <property type="evidence" value="ECO:0007669"/>
    <property type="project" value="InterPro"/>
</dbReference>
<dbReference type="Pfam" id="PF12833">
    <property type="entry name" value="HTH_18"/>
    <property type="match status" value="1"/>
</dbReference>
<dbReference type="PRINTS" id="PR00032">
    <property type="entry name" value="HTHARAC"/>
</dbReference>
<dbReference type="SMART" id="SM00342">
    <property type="entry name" value="HTH_ARAC"/>
    <property type="match status" value="1"/>
</dbReference>
<dbReference type="InterPro" id="IPR050204">
    <property type="entry name" value="AraC_XylS_family_regulators"/>
</dbReference>
<dbReference type="Gene3D" id="1.10.10.60">
    <property type="entry name" value="Homeodomain-like"/>
    <property type="match status" value="1"/>
</dbReference>
<dbReference type="SUPFAM" id="SSF46689">
    <property type="entry name" value="Homeodomain-like"/>
    <property type="match status" value="1"/>
</dbReference>
<comment type="caution">
    <text evidence="5">The sequence shown here is derived from an EMBL/GenBank/DDBJ whole genome shotgun (WGS) entry which is preliminary data.</text>
</comment>
<keyword evidence="2" id="KW-0238">DNA-binding</keyword>
<keyword evidence="1" id="KW-0805">Transcription regulation</keyword>
<keyword evidence="3" id="KW-0804">Transcription</keyword>
<accession>A0A3D9SVX6</accession>
<organism evidence="5 6">
    <name type="scientific">Thermomonospora umbrina</name>
    <dbReference type="NCBI Taxonomy" id="111806"/>
    <lineage>
        <taxon>Bacteria</taxon>
        <taxon>Bacillati</taxon>
        <taxon>Actinomycetota</taxon>
        <taxon>Actinomycetes</taxon>
        <taxon>Streptosporangiales</taxon>
        <taxon>Thermomonosporaceae</taxon>
        <taxon>Thermomonospora</taxon>
    </lineage>
</organism>
<evidence type="ECO:0000256" key="1">
    <source>
        <dbReference type="ARBA" id="ARBA00023015"/>
    </source>
</evidence>
<evidence type="ECO:0000256" key="3">
    <source>
        <dbReference type="ARBA" id="ARBA00023163"/>
    </source>
</evidence>
<dbReference type="InterPro" id="IPR035418">
    <property type="entry name" value="AraC-bd_2"/>
</dbReference>
<evidence type="ECO:0000313" key="5">
    <source>
        <dbReference type="EMBL" id="REE96734.1"/>
    </source>
</evidence>
<dbReference type="InterPro" id="IPR009057">
    <property type="entry name" value="Homeodomain-like_sf"/>
</dbReference>
<evidence type="ECO:0000256" key="2">
    <source>
        <dbReference type="ARBA" id="ARBA00023125"/>
    </source>
</evidence>
<reference evidence="5 6" key="1">
    <citation type="submission" date="2018-08" db="EMBL/GenBank/DDBJ databases">
        <title>Sequencing the genomes of 1000 actinobacteria strains.</title>
        <authorList>
            <person name="Klenk H.-P."/>
        </authorList>
    </citation>
    <scope>NUCLEOTIDE SEQUENCE [LARGE SCALE GENOMIC DNA]</scope>
    <source>
        <strain evidence="5 6">DSM 43927</strain>
    </source>
</reference>
<dbReference type="PANTHER" id="PTHR46796">
    <property type="entry name" value="HTH-TYPE TRANSCRIPTIONAL ACTIVATOR RHAS-RELATED"/>
    <property type="match status" value="1"/>
</dbReference>
<keyword evidence="6" id="KW-1185">Reference proteome</keyword>
<proteinExistence type="predicted"/>